<protein>
    <submittedName>
        <fullName evidence="2">Uncharacterized protein</fullName>
    </submittedName>
</protein>
<dbReference type="KEGG" id="mpk:VL20_4899"/>
<evidence type="ECO:0000313" key="3">
    <source>
        <dbReference type="Proteomes" id="UP000068167"/>
    </source>
</evidence>
<dbReference type="Proteomes" id="UP000068167">
    <property type="component" value="Chromosome"/>
</dbReference>
<accession>A0A0K1S6Y2</accession>
<dbReference type="AlphaFoldDB" id="A0A0K1S6Y2"/>
<proteinExistence type="predicted"/>
<reference evidence="2 3" key="1">
    <citation type="journal article" date="2016" name="Stand. Genomic Sci.">
        <title>Complete genome sequence and genomic characterization of Microcystis panniformis FACHB 1757 by third-generation sequencing.</title>
        <authorList>
            <person name="Zhang J.Y."/>
            <person name="Guan R."/>
            <person name="Zhang H.J."/>
            <person name="Li H."/>
            <person name="Xiao P."/>
            <person name="Yu G.L."/>
            <person name="Du L."/>
            <person name="Cao D.M."/>
            <person name="Zhu B.C."/>
            <person name="Li R.H."/>
            <person name="Lu Z.H."/>
        </authorList>
    </citation>
    <scope>NUCLEOTIDE SEQUENCE [LARGE SCALE GENOMIC DNA]</scope>
    <source>
        <strain evidence="2 3">FACHB-1757</strain>
    </source>
</reference>
<organism evidence="2 3">
    <name type="scientific">Microcystis panniformis FACHB-1757</name>
    <dbReference type="NCBI Taxonomy" id="1638788"/>
    <lineage>
        <taxon>Bacteria</taxon>
        <taxon>Bacillati</taxon>
        <taxon>Cyanobacteriota</taxon>
        <taxon>Cyanophyceae</taxon>
        <taxon>Oscillatoriophycideae</taxon>
        <taxon>Chroococcales</taxon>
        <taxon>Microcystaceae</taxon>
        <taxon>Microcystis</taxon>
    </lineage>
</organism>
<evidence type="ECO:0000313" key="2">
    <source>
        <dbReference type="EMBL" id="AKV69778.1"/>
    </source>
</evidence>
<name>A0A0K1S6Y2_9CHRO</name>
<keyword evidence="3" id="KW-1185">Reference proteome</keyword>
<sequence>MLISRGFFGSSRLCVIIFAYGTLKCLLGKTFRTILRIFYRYRPRFHTETRRAVFQNQHFLGNLPKNTQKRQTASRLR</sequence>
<keyword evidence="1" id="KW-0472">Membrane</keyword>
<gene>
    <name evidence="2" type="ORF">VL20_4899</name>
</gene>
<dbReference type="EMBL" id="CP011339">
    <property type="protein sequence ID" value="AKV69778.1"/>
    <property type="molecule type" value="Genomic_DNA"/>
</dbReference>
<keyword evidence="1" id="KW-1133">Transmembrane helix</keyword>
<dbReference type="PATRIC" id="fig|1638788.3.peg.4942"/>
<feature type="transmembrane region" description="Helical" evidence="1">
    <location>
        <begin position="6"/>
        <end position="27"/>
    </location>
</feature>
<keyword evidence="1" id="KW-0812">Transmembrane</keyword>
<evidence type="ECO:0000256" key="1">
    <source>
        <dbReference type="SAM" id="Phobius"/>
    </source>
</evidence>